<keyword evidence="2" id="KW-1185">Reference proteome</keyword>
<dbReference type="EMBL" id="CM042059">
    <property type="protein sequence ID" value="KAI3681248.1"/>
    <property type="molecule type" value="Genomic_DNA"/>
</dbReference>
<evidence type="ECO:0000313" key="2">
    <source>
        <dbReference type="Proteomes" id="UP001055879"/>
    </source>
</evidence>
<dbReference type="Proteomes" id="UP001055879">
    <property type="component" value="Linkage Group LG13"/>
</dbReference>
<gene>
    <name evidence="1" type="ORF">L6452_36037</name>
</gene>
<sequence>MLDNNLVASEGDNLIPMFVMNTHKSTTSPKGYRDEKFLSTLAFKQFTSESITQIKGNVYSLQQPTSSNLSKLAELTEMINKRISSSKKASTSCPSSNDLRSTRDDQQENILQVIQLSDSSVTTSQLLTGLIHLINNLLLAPLSSAKSRKKRPVTNVDSEDCQRHINN</sequence>
<reference evidence="2" key="1">
    <citation type="journal article" date="2022" name="Mol. Ecol. Resour.">
        <title>The genomes of chicory, endive, great burdock and yacon provide insights into Asteraceae palaeo-polyploidization history and plant inulin production.</title>
        <authorList>
            <person name="Fan W."/>
            <person name="Wang S."/>
            <person name="Wang H."/>
            <person name="Wang A."/>
            <person name="Jiang F."/>
            <person name="Liu H."/>
            <person name="Zhao H."/>
            <person name="Xu D."/>
            <person name="Zhang Y."/>
        </authorList>
    </citation>
    <scope>NUCLEOTIDE SEQUENCE [LARGE SCALE GENOMIC DNA]</scope>
    <source>
        <strain evidence="2">cv. Niubang</strain>
    </source>
</reference>
<evidence type="ECO:0000313" key="1">
    <source>
        <dbReference type="EMBL" id="KAI3681248.1"/>
    </source>
</evidence>
<name>A0ACB8YCA3_ARCLA</name>
<reference evidence="1 2" key="2">
    <citation type="journal article" date="2022" name="Mol. Ecol. Resour.">
        <title>The genomes of chicory, endive, great burdock and yacon provide insights into Asteraceae paleo-polyploidization history and plant inulin production.</title>
        <authorList>
            <person name="Fan W."/>
            <person name="Wang S."/>
            <person name="Wang H."/>
            <person name="Wang A."/>
            <person name="Jiang F."/>
            <person name="Liu H."/>
            <person name="Zhao H."/>
            <person name="Xu D."/>
            <person name="Zhang Y."/>
        </authorList>
    </citation>
    <scope>NUCLEOTIDE SEQUENCE [LARGE SCALE GENOMIC DNA]</scope>
    <source>
        <strain evidence="2">cv. Niubang</strain>
    </source>
</reference>
<organism evidence="1 2">
    <name type="scientific">Arctium lappa</name>
    <name type="common">Greater burdock</name>
    <name type="synonym">Lappa major</name>
    <dbReference type="NCBI Taxonomy" id="4217"/>
    <lineage>
        <taxon>Eukaryota</taxon>
        <taxon>Viridiplantae</taxon>
        <taxon>Streptophyta</taxon>
        <taxon>Embryophyta</taxon>
        <taxon>Tracheophyta</taxon>
        <taxon>Spermatophyta</taxon>
        <taxon>Magnoliopsida</taxon>
        <taxon>eudicotyledons</taxon>
        <taxon>Gunneridae</taxon>
        <taxon>Pentapetalae</taxon>
        <taxon>asterids</taxon>
        <taxon>campanulids</taxon>
        <taxon>Asterales</taxon>
        <taxon>Asteraceae</taxon>
        <taxon>Carduoideae</taxon>
        <taxon>Cardueae</taxon>
        <taxon>Arctiinae</taxon>
        <taxon>Arctium</taxon>
    </lineage>
</organism>
<proteinExistence type="predicted"/>
<comment type="caution">
    <text evidence="1">The sequence shown here is derived from an EMBL/GenBank/DDBJ whole genome shotgun (WGS) entry which is preliminary data.</text>
</comment>
<accession>A0ACB8YCA3</accession>
<protein>
    <submittedName>
        <fullName evidence="1">Uncharacterized protein</fullName>
    </submittedName>
</protein>